<evidence type="ECO:0000256" key="3">
    <source>
        <dbReference type="ARBA" id="ARBA00023082"/>
    </source>
</evidence>
<dbReference type="Proteomes" id="UP000256977">
    <property type="component" value="Unassembled WGS sequence"/>
</dbReference>
<evidence type="ECO:0000256" key="2">
    <source>
        <dbReference type="ARBA" id="ARBA00023015"/>
    </source>
</evidence>
<evidence type="ECO:0000256" key="4">
    <source>
        <dbReference type="ARBA" id="ARBA00023125"/>
    </source>
</evidence>
<evidence type="ECO:0000259" key="7">
    <source>
        <dbReference type="Pfam" id="PF08281"/>
    </source>
</evidence>
<evidence type="ECO:0000259" key="6">
    <source>
        <dbReference type="Pfam" id="PF04542"/>
    </source>
</evidence>
<comment type="similarity">
    <text evidence="1">Belongs to the sigma-70 factor family. ECF subfamily.</text>
</comment>
<proteinExistence type="inferred from homology"/>
<dbReference type="SUPFAM" id="SSF88946">
    <property type="entry name" value="Sigma2 domain of RNA polymerase sigma factors"/>
    <property type="match status" value="1"/>
</dbReference>
<dbReference type="GO" id="GO:0003677">
    <property type="term" value="F:DNA binding"/>
    <property type="evidence" value="ECO:0007669"/>
    <property type="project" value="UniProtKB-KW"/>
</dbReference>
<name>A0A3D9JRX8_9BACL</name>
<keyword evidence="3" id="KW-0731">Sigma factor</keyword>
<keyword evidence="2" id="KW-0805">Transcription regulation</keyword>
<dbReference type="EMBL" id="QRDZ01000011">
    <property type="protein sequence ID" value="RED76690.1"/>
    <property type="molecule type" value="Genomic_DNA"/>
</dbReference>
<dbReference type="Pfam" id="PF04542">
    <property type="entry name" value="Sigma70_r2"/>
    <property type="match status" value="1"/>
</dbReference>
<dbReference type="OrthoDB" id="9795666at2"/>
<dbReference type="PANTHER" id="PTHR43133">
    <property type="entry name" value="RNA POLYMERASE ECF-TYPE SIGMA FACTO"/>
    <property type="match status" value="1"/>
</dbReference>
<reference evidence="8 9" key="1">
    <citation type="submission" date="2018-07" db="EMBL/GenBank/DDBJ databases">
        <title>Genomic Encyclopedia of Type Strains, Phase III (KMG-III): the genomes of soil and plant-associated and newly described type strains.</title>
        <authorList>
            <person name="Whitman W."/>
        </authorList>
    </citation>
    <scope>NUCLEOTIDE SEQUENCE [LARGE SCALE GENOMIC DNA]</scope>
    <source>
        <strain evidence="8 9">CECT 7287</strain>
    </source>
</reference>
<dbReference type="InterPro" id="IPR036388">
    <property type="entry name" value="WH-like_DNA-bd_sf"/>
</dbReference>
<dbReference type="Pfam" id="PF08281">
    <property type="entry name" value="Sigma70_r4_2"/>
    <property type="match status" value="1"/>
</dbReference>
<dbReference type="RefSeq" id="WP_116061491.1">
    <property type="nucleotide sequence ID" value="NZ_QRDZ01000011.1"/>
</dbReference>
<dbReference type="InterPro" id="IPR039425">
    <property type="entry name" value="RNA_pol_sigma-70-like"/>
</dbReference>
<dbReference type="InterPro" id="IPR014284">
    <property type="entry name" value="RNA_pol_sigma-70_dom"/>
</dbReference>
<evidence type="ECO:0000313" key="8">
    <source>
        <dbReference type="EMBL" id="RED76690.1"/>
    </source>
</evidence>
<comment type="caution">
    <text evidence="8">The sequence shown here is derived from an EMBL/GenBank/DDBJ whole genome shotgun (WGS) entry which is preliminary data.</text>
</comment>
<dbReference type="AlphaFoldDB" id="A0A3D9JRX8"/>
<dbReference type="InterPro" id="IPR013324">
    <property type="entry name" value="RNA_pol_sigma_r3/r4-like"/>
</dbReference>
<dbReference type="InterPro" id="IPR013249">
    <property type="entry name" value="RNA_pol_sigma70_r4_t2"/>
</dbReference>
<keyword evidence="5" id="KW-0804">Transcription</keyword>
<dbReference type="Gene3D" id="1.10.10.10">
    <property type="entry name" value="Winged helix-like DNA-binding domain superfamily/Winged helix DNA-binding domain"/>
    <property type="match status" value="1"/>
</dbReference>
<organism evidence="8 9">
    <name type="scientific">Cohnella phaseoli</name>
    <dbReference type="NCBI Taxonomy" id="456490"/>
    <lineage>
        <taxon>Bacteria</taxon>
        <taxon>Bacillati</taxon>
        <taxon>Bacillota</taxon>
        <taxon>Bacilli</taxon>
        <taxon>Bacillales</taxon>
        <taxon>Paenibacillaceae</taxon>
        <taxon>Cohnella</taxon>
    </lineage>
</organism>
<gene>
    <name evidence="8" type="ORF">DFP98_11174</name>
</gene>
<sequence>MERKQAEVAELYVQHAQYLNKFMLRLTRNREEAADLVQEVFVRLCLQDRLPEHAKEWMALTGYRLFVDQWRRRKRTAGLRFEPIPFAQFVAPEQAALDREFESAIQGLLLRFKLRKRTALYMRLYKQAGSGEISRLLDYPENTVKSDIHRGKRQLSEWLLEDNDVWRTNVRKKCFSTDRISSIIGRECSTIRSEAGRNGNEKR</sequence>
<keyword evidence="4" id="KW-0238">DNA-binding</keyword>
<evidence type="ECO:0000256" key="5">
    <source>
        <dbReference type="ARBA" id="ARBA00023163"/>
    </source>
</evidence>
<dbReference type="NCBIfam" id="TIGR02937">
    <property type="entry name" value="sigma70-ECF"/>
    <property type="match status" value="1"/>
</dbReference>
<evidence type="ECO:0000313" key="9">
    <source>
        <dbReference type="Proteomes" id="UP000256977"/>
    </source>
</evidence>
<dbReference type="InterPro" id="IPR013325">
    <property type="entry name" value="RNA_pol_sigma_r2"/>
</dbReference>
<feature type="domain" description="RNA polymerase sigma factor 70 region 4 type 2" evidence="7">
    <location>
        <begin position="113"/>
        <end position="155"/>
    </location>
</feature>
<dbReference type="PANTHER" id="PTHR43133:SF8">
    <property type="entry name" value="RNA POLYMERASE SIGMA FACTOR HI_1459-RELATED"/>
    <property type="match status" value="1"/>
</dbReference>
<accession>A0A3D9JRX8</accession>
<dbReference type="InterPro" id="IPR007627">
    <property type="entry name" value="RNA_pol_sigma70_r2"/>
</dbReference>
<dbReference type="SUPFAM" id="SSF88659">
    <property type="entry name" value="Sigma3 and sigma4 domains of RNA polymerase sigma factors"/>
    <property type="match status" value="1"/>
</dbReference>
<keyword evidence="9" id="KW-1185">Reference proteome</keyword>
<dbReference type="GO" id="GO:0006352">
    <property type="term" value="P:DNA-templated transcription initiation"/>
    <property type="evidence" value="ECO:0007669"/>
    <property type="project" value="InterPro"/>
</dbReference>
<dbReference type="GO" id="GO:0016987">
    <property type="term" value="F:sigma factor activity"/>
    <property type="evidence" value="ECO:0007669"/>
    <property type="project" value="UniProtKB-KW"/>
</dbReference>
<protein>
    <submittedName>
        <fullName evidence="8">RNA polymerase sigma factor (Sigma-70 family)</fullName>
    </submittedName>
</protein>
<dbReference type="Gene3D" id="1.10.1740.10">
    <property type="match status" value="1"/>
</dbReference>
<feature type="domain" description="RNA polymerase sigma-70 region 2" evidence="6">
    <location>
        <begin position="11"/>
        <end position="76"/>
    </location>
</feature>
<evidence type="ECO:0000256" key="1">
    <source>
        <dbReference type="ARBA" id="ARBA00010641"/>
    </source>
</evidence>